<dbReference type="OrthoDB" id="979203at2"/>
<dbReference type="Proteomes" id="UP000291124">
    <property type="component" value="Chromosome"/>
</dbReference>
<organism evidence="2 3">
    <name type="scientific">Flavobacterium nackdongense</name>
    <dbReference type="NCBI Taxonomy" id="2547394"/>
    <lineage>
        <taxon>Bacteria</taxon>
        <taxon>Pseudomonadati</taxon>
        <taxon>Bacteroidota</taxon>
        <taxon>Flavobacteriia</taxon>
        <taxon>Flavobacteriales</taxon>
        <taxon>Flavobacteriaceae</taxon>
        <taxon>Flavobacterium</taxon>
    </lineage>
</organism>
<protein>
    <submittedName>
        <fullName evidence="2">Uncharacterized protein</fullName>
    </submittedName>
</protein>
<name>A0A4P6Y5Y7_9FLAO</name>
<evidence type="ECO:0000313" key="2">
    <source>
        <dbReference type="EMBL" id="QBN17641.1"/>
    </source>
</evidence>
<sequence length="175" mass="20762">MSKRDLKKYLSELDKNQLEEQIIELYEKFSPVKIYYDFVFNPKEENLLKESKIKISNEYFPQRSSGKPRKPKMRRSVAQKYIKHFIVLGVDSFIIGDLMLYAIEIAQTFSAEKPVKTELFYKSMLNSYQQAVKFMISNGILDDFKTRINDINNEAIAQNWHNSLEFDAVLERLQW</sequence>
<dbReference type="InterPro" id="IPR046153">
    <property type="entry name" value="DUF6155"/>
</dbReference>
<reference evidence="3" key="1">
    <citation type="submission" date="2019-03" db="EMBL/GenBank/DDBJ databases">
        <title>Flavobacterium sp.</title>
        <authorList>
            <person name="Kim H."/>
        </authorList>
    </citation>
    <scope>NUCLEOTIDE SEQUENCE [LARGE SCALE GENOMIC DNA]</scope>
    <source>
        <strain evidence="3">GS13</strain>
    </source>
</reference>
<gene>
    <name evidence="2" type="ORF">E1750_02095</name>
</gene>
<evidence type="ECO:0000313" key="3">
    <source>
        <dbReference type="Proteomes" id="UP000291124"/>
    </source>
</evidence>
<accession>A0A4P6Y5Y7</accession>
<dbReference type="KEGG" id="fnk:E1750_02095"/>
<evidence type="ECO:0000256" key="1">
    <source>
        <dbReference type="SAM" id="Phobius"/>
    </source>
</evidence>
<proteinExistence type="predicted"/>
<keyword evidence="1" id="KW-0472">Membrane</keyword>
<dbReference type="Pfam" id="PF19652">
    <property type="entry name" value="DUF6155"/>
    <property type="match status" value="1"/>
</dbReference>
<keyword evidence="1" id="KW-0812">Transmembrane</keyword>
<keyword evidence="3" id="KW-1185">Reference proteome</keyword>
<dbReference type="EMBL" id="CP037933">
    <property type="protein sequence ID" value="QBN17641.1"/>
    <property type="molecule type" value="Genomic_DNA"/>
</dbReference>
<feature type="transmembrane region" description="Helical" evidence="1">
    <location>
        <begin position="81"/>
        <end position="103"/>
    </location>
</feature>
<keyword evidence="1" id="KW-1133">Transmembrane helix</keyword>
<dbReference type="RefSeq" id="WP_133275172.1">
    <property type="nucleotide sequence ID" value="NZ_CP037933.1"/>
</dbReference>
<dbReference type="AlphaFoldDB" id="A0A4P6Y5Y7"/>